<reference evidence="3 4" key="1">
    <citation type="journal article" date="2005" name="Int. J. Syst. Evol. Microbiol.">
        <title>Bacillus cibi sp. nov., isolated from jeotgal, a traditional Korean fermented seafood.</title>
        <authorList>
            <person name="Yoon J.H."/>
            <person name="Lee C.H."/>
            <person name="Oh T.K."/>
        </authorList>
    </citation>
    <scope>NUCLEOTIDE SEQUENCE [LARGE SCALE GENOMIC DNA]</scope>
    <source>
        <strain evidence="3 4">DSM 16189</strain>
    </source>
</reference>
<evidence type="ECO:0000313" key="3">
    <source>
        <dbReference type="EMBL" id="KEZ54128.1"/>
    </source>
</evidence>
<feature type="transmembrane region" description="Helical" evidence="1">
    <location>
        <begin position="131"/>
        <end position="156"/>
    </location>
</feature>
<feature type="domain" description="Nucleoside transporter/FeoB GTPase Gate" evidence="2">
    <location>
        <begin position="43"/>
        <end position="142"/>
    </location>
</feature>
<evidence type="ECO:0000313" key="4">
    <source>
        <dbReference type="Proteomes" id="UP000028549"/>
    </source>
</evidence>
<name>A0A084H3G6_METID</name>
<dbReference type="InterPro" id="IPR011642">
    <property type="entry name" value="Gate_dom"/>
</dbReference>
<keyword evidence="1" id="KW-0472">Membrane</keyword>
<feature type="transmembrane region" description="Helical" evidence="1">
    <location>
        <begin position="292"/>
        <end position="313"/>
    </location>
</feature>
<feature type="transmembrane region" description="Helical" evidence="1">
    <location>
        <begin position="373"/>
        <end position="397"/>
    </location>
</feature>
<gene>
    <name evidence="3" type="ORF">GS18_0204170</name>
</gene>
<feature type="transmembrane region" description="Helical" evidence="1">
    <location>
        <begin position="245"/>
        <end position="272"/>
    </location>
</feature>
<keyword evidence="1" id="KW-0812">Transmembrane</keyword>
<dbReference type="EMBL" id="JNVC02000001">
    <property type="protein sequence ID" value="KEZ54128.1"/>
    <property type="molecule type" value="Genomic_DNA"/>
</dbReference>
<comment type="caution">
    <text evidence="3">The sequence shown here is derived from an EMBL/GenBank/DDBJ whole genome shotgun (WGS) entry which is preliminary data.</text>
</comment>
<proteinExistence type="predicted"/>
<organism evidence="3 4">
    <name type="scientific">Metabacillus indicus</name>
    <name type="common">Bacillus indicus</name>
    <dbReference type="NCBI Taxonomy" id="246786"/>
    <lineage>
        <taxon>Bacteria</taxon>
        <taxon>Bacillati</taxon>
        <taxon>Bacillota</taxon>
        <taxon>Bacilli</taxon>
        <taxon>Bacillales</taxon>
        <taxon>Bacillaceae</taxon>
        <taxon>Metabacillus</taxon>
    </lineage>
</organism>
<keyword evidence="1" id="KW-1133">Transmembrane helix</keyword>
<dbReference type="Proteomes" id="UP000028549">
    <property type="component" value="Unassembled WGS sequence"/>
</dbReference>
<dbReference type="STRING" id="246786.GS18_0204170"/>
<protein>
    <submittedName>
        <fullName evidence="3">Sporulation protein</fullName>
    </submittedName>
</protein>
<evidence type="ECO:0000256" key="1">
    <source>
        <dbReference type="SAM" id="Phobius"/>
    </source>
</evidence>
<dbReference type="RefSeq" id="WP_029285054.1">
    <property type="nucleotide sequence ID" value="NZ_JNVC02000001.1"/>
</dbReference>
<feature type="transmembrane region" description="Helical" evidence="1">
    <location>
        <begin position="212"/>
        <end position="233"/>
    </location>
</feature>
<dbReference type="Pfam" id="PF07670">
    <property type="entry name" value="Gate"/>
    <property type="match status" value="1"/>
</dbReference>
<keyword evidence="4" id="KW-1185">Reference proteome</keyword>
<dbReference type="InterPro" id="IPR014226">
    <property type="entry name" value="Spore_IM_YlbJ"/>
</dbReference>
<sequence>MNSSKMKTLVLGCSLFILAFAMIISPKVSFTASKAGLELWWGVVFPSLLPFFILSQLLTGFGVVAFIGVLLEPVMRPLFRVPGIGGFVWAMGWASGSPAGAKLTAEMRKKQQLTAGEAERLVSFTNSSNPLFIFGAVAIGFFNNQALGLLLAAAHYSGNLAVGLTMRFHGRDSQSENQDKSRKIPSIKQAFDEMHRTRLEDRRPIGKMLGDAVLSSIQTLLMVGGFIILFSVINKLLSLLSLTDAAAAGFSLILASVHLSASLGLPLVSGLFEMTLGSQLVSTVDTDLLQKAIVVSFMLGFSGLSIQAQVASILADTDIRFQPFFAARILQGIYAAFFAWLFWKPLYLGVSGSEVSVIPVFLREDAPVVLGSVWSVLTQTGPVITLFSLSVYVIIYAKRMLQRK</sequence>
<accession>A0A084H3G6</accession>
<dbReference type="AlphaFoldDB" id="A0A084H3G6"/>
<feature type="transmembrane region" description="Helical" evidence="1">
    <location>
        <begin position="47"/>
        <end position="71"/>
    </location>
</feature>
<feature type="transmembrane region" description="Helical" evidence="1">
    <location>
        <begin position="325"/>
        <end position="343"/>
    </location>
</feature>
<evidence type="ECO:0000259" key="2">
    <source>
        <dbReference type="Pfam" id="PF07670"/>
    </source>
</evidence>
<dbReference type="NCBIfam" id="TIGR02871">
    <property type="entry name" value="spore_ylbJ"/>
    <property type="match status" value="1"/>
</dbReference>